<keyword evidence="5" id="KW-0812">Transmembrane</keyword>
<evidence type="ECO:0000259" key="6">
    <source>
        <dbReference type="PROSITE" id="PS51935"/>
    </source>
</evidence>
<sequence length="756" mass="82676">MSEQKNDNKAKDLAKGAMKKGAKHLMKKAVKAAGAKVGGVALLSNPVGWVILAVIVAILIVIFVAMGINVVMYELGFDSATDFQNELDSATEEKVITYIDTILDNEENLSEMKDAVGHYQRAGGLVSDAYLGDEESYKNVGFLSSVYGDISSEYNDYMQEIYEEYGIYTIEETNDTGGTTTKNISGFKIDDTEIDTLWEKQEDEHYLASTYFSPIVLSECTSSQYASIADGDVDSLIAVLDEYYESNSIADYSRKLTKKKNSSKTSTETIKRPYYAYVGTGSDLELFGDVSEDEAITKDTKIYVDQIDSEYTILLQGSSSWELRYETVTATNEEADYCLKYTLNLADTTLTSNEDEAEYAYVLDEDTMGALEDLVDSIEDGSIFGTLGNGIKAGFFYLRSKIKDALNWDKIESILSKANISLTSSSSSLISGDGGVGSATGEDAAAWALKAYKNNWQYSNSKRMSKGYVDCSSLCARAYAAAGLDALMSGSSAMVASTQAEYCLKNGTIIAKGRSACKKLKASSLSVGDLIFYERAGAGADRMVSELGVKIGHVAMYIGDGKIIEAKSPSLGIQVGELDLTTDSAYLVARPYQSGDYSSLKSGKSQYKELYEILTSKNGLGLSSAGACGVLGNLYAETTTLNATSGSESTHFGLCQWGGVRMSNLKKYCKKKGYDYKSLEGQVHFMEYEMKKNYPSLVKYLKKTTNATKAAQEFCAVFERPTKNSGSSADYYKGKYYQNLSGRVAWAKKFYEKWGK</sequence>
<dbReference type="Gene3D" id="3.90.1720.10">
    <property type="entry name" value="endopeptidase domain like (from Nostoc punctiforme)"/>
    <property type="match status" value="1"/>
</dbReference>
<dbReference type="PANTHER" id="PTHR47359:SF3">
    <property type="entry name" value="NLP_P60 DOMAIN-CONTAINING PROTEIN-RELATED"/>
    <property type="match status" value="1"/>
</dbReference>
<dbReference type="InterPro" id="IPR041219">
    <property type="entry name" value="Phage_lysozyme2"/>
</dbReference>
<gene>
    <name evidence="7" type="ORF">SAMN02910417_02037</name>
</gene>
<organism evidence="7 8">
    <name type="scientific">Eubacterium oxidoreducens</name>
    <dbReference type="NCBI Taxonomy" id="1732"/>
    <lineage>
        <taxon>Bacteria</taxon>
        <taxon>Bacillati</taxon>
        <taxon>Bacillota</taxon>
        <taxon>Clostridia</taxon>
        <taxon>Eubacteriales</taxon>
        <taxon>Eubacteriaceae</taxon>
        <taxon>Eubacterium</taxon>
    </lineage>
</organism>
<dbReference type="InterPro" id="IPR000064">
    <property type="entry name" value="NLP_P60_dom"/>
</dbReference>
<dbReference type="EMBL" id="FMXR01000015">
    <property type="protein sequence ID" value="SDB27518.1"/>
    <property type="molecule type" value="Genomic_DNA"/>
</dbReference>
<evidence type="ECO:0000313" key="7">
    <source>
        <dbReference type="EMBL" id="SDB27518.1"/>
    </source>
</evidence>
<dbReference type="PANTHER" id="PTHR47359">
    <property type="entry name" value="PEPTIDOGLYCAN DL-ENDOPEPTIDASE CWLO"/>
    <property type="match status" value="1"/>
</dbReference>
<keyword evidence="5" id="KW-1133">Transmembrane helix</keyword>
<dbReference type="OrthoDB" id="1998825at2"/>
<evidence type="ECO:0000313" key="8">
    <source>
        <dbReference type="Proteomes" id="UP000199228"/>
    </source>
</evidence>
<dbReference type="SUPFAM" id="SSF54001">
    <property type="entry name" value="Cysteine proteinases"/>
    <property type="match status" value="1"/>
</dbReference>
<dbReference type="STRING" id="1732.SAMN02910417_02037"/>
<dbReference type="Gene3D" id="1.10.530.10">
    <property type="match status" value="1"/>
</dbReference>
<dbReference type="InterPro" id="IPR038765">
    <property type="entry name" value="Papain-like_cys_pep_sf"/>
</dbReference>
<proteinExistence type="inferred from homology"/>
<keyword evidence="3" id="KW-0378">Hydrolase</keyword>
<evidence type="ECO:0000256" key="3">
    <source>
        <dbReference type="ARBA" id="ARBA00022801"/>
    </source>
</evidence>
<evidence type="ECO:0000256" key="5">
    <source>
        <dbReference type="SAM" id="Phobius"/>
    </source>
</evidence>
<dbReference type="GO" id="GO:0008234">
    <property type="term" value="F:cysteine-type peptidase activity"/>
    <property type="evidence" value="ECO:0007669"/>
    <property type="project" value="UniProtKB-KW"/>
</dbReference>
<dbReference type="PROSITE" id="PS51935">
    <property type="entry name" value="NLPC_P60"/>
    <property type="match status" value="1"/>
</dbReference>
<dbReference type="GO" id="GO:0006508">
    <property type="term" value="P:proteolysis"/>
    <property type="evidence" value="ECO:0007669"/>
    <property type="project" value="UniProtKB-KW"/>
</dbReference>
<dbReference type="Pfam" id="PF00877">
    <property type="entry name" value="NLPC_P60"/>
    <property type="match status" value="1"/>
</dbReference>
<protein>
    <submittedName>
        <fullName evidence="7">NlpC/P60 family protein</fullName>
    </submittedName>
</protein>
<dbReference type="RefSeq" id="WP_090174256.1">
    <property type="nucleotide sequence ID" value="NZ_FMXR01000015.1"/>
</dbReference>
<keyword evidence="8" id="KW-1185">Reference proteome</keyword>
<dbReference type="Pfam" id="PF18013">
    <property type="entry name" value="Phage_lysozyme2"/>
    <property type="match status" value="1"/>
</dbReference>
<evidence type="ECO:0000256" key="2">
    <source>
        <dbReference type="ARBA" id="ARBA00022670"/>
    </source>
</evidence>
<feature type="domain" description="NlpC/P60" evidence="6">
    <location>
        <begin position="434"/>
        <end position="598"/>
    </location>
</feature>
<evidence type="ECO:0000256" key="4">
    <source>
        <dbReference type="ARBA" id="ARBA00022807"/>
    </source>
</evidence>
<comment type="similarity">
    <text evidence="1">Belongs to the peptidase C40 family.</text>
</comment>
<evidence type="ECO:0000256" key="1">
    <source>
        <dbReference type="ARBA" id="ARBA00007074"/>
    </source>
</evidence>
<feature type="transmembrane region" description="Helical" evidence="5">
    <location>
        <begin position="47"/>
        <end position="71"/>
    </location>
</feature>
<dbReference type="InterPro" id="IPR051794">
    <property type="entry name" value="PG_Endopeptidase_C40"/>
</dbReference>
<keyword evidence="4" id="KW-0788">Thiol protease</keyword>
<accession>A0A1G6C3Z0</accession>
<reference evidence="7 8" key="1">
    <citation type="submission" date="2016-10" db="EMBL/GenBank/DDBJ databases">
        <authorList>
            <person name="de Groot N.N."/>
        </authorList>
    </citation>
    <scope>NUCLEOTIDE SEQUENCE [LARGE SCALE GENOMIC DNA]</scope>
    <source>
        <strain evidence="7 8">DSM 3217</strain>
    </source>
</reference>
<keyword evidence="2" id="KW-0645">Protease</keyword>
<name>A0A1G6C3Z0_EUBOX</name>
<dbReference type="AlphaFoldDB" id="A0A1G6C3Z0"/>
<dbReference type="Proteomes" id="UP000199228">
    <property type="component" value="Unassembled WGS sequence"/>
</dbReference>
<keyword evidence="5" id="KW-0472">Membrane</keyword>